<feature type="transmembrane region" description="Helical" evidence="5">
    <location>
        <begin position="44"/>
        <end position="67"/>
    </location>
</feature>
<evidence type="ECO:0000256" key="3">
    <source>
        <dbReference type="ARBA" id="ARBA00022989"/>
    </source>
</evidence>
<dbReference type="Gene3D" id="1.20.1250.20">
    <property type="entry name" value="MFS general substrate transporter like domains"/>
    <property type="match status" value="1"/>
</dbReference>
<dbReference type="InterPro" id="IPR036259">
    <property type="entry name" value="MFS_trans_sf"/>
</dbReference>
<dbReference type="Pfam" id="PF00083">
    <property type="entry name" value="Sugar_tr"/>
    <property type="match status" value="1"/>
</dbReference>
<feature type="transmembrane region" description="Helical" evidence="5">
    <location>
        <begin position="175"/>
        <end position="196"/>
    </location>
</feature>
<evidence type="ECO:0000256" key="1">
    <source>
        <dbReference type="ARBA" id="ARBA00004141"/>
    </source>
</evidence>
<feature type="transmembrane region" description="Helical" evidence="5">
    <location>
        <begin position="118"/>
        <end position="135"/>
    </location>
</feature>
<sequence>MNGKMNRSQRPPRFSPTSIFHIMSGREKLILDSMGEVGPFQVKIFLLISLLKFPTAWTLLGMIFMGAPVPFTCTDSTQECVDSAGQECHHWTYNRTVFRETIATEWDLVCGRKHLTNLAQTTYMIGILFGTILFSMASDKWGRKKPLILTGVLQLVTGVASSIVPWYWGFIALRFVQALCVGGNMTISFVICMEVLNGSWRTIMATLTHIPFNIGSIIMSVIAYYTREWRLFQFIVSLPIGIIIFYWWLIPESPRWLVAVGKDKEALALLQKIAKINQRTVPEKIPEKVGKDMVSENKAGFVDLFRTPNMRMKTLIVWANWTNIGLCFFGLEQYLSHSGGDIFVNVAASSAFMIPGVLASIYTMDKFGRKLTLFGGQILAAVSCLIILVLPQSLPHLEWYRVCFATVGVTGTAVGFTTLYLYSSELFPTVVRNTGLGSGSMCARIGSMIAPFVASLAQVISPQVPAAFFGASSLTSALLCLLLPETVRTSLPVTLEDGENFGKKNKEVNANGTTNNGYVEEYPMES</sequence>
<dbReference type="InterPro" id="IPR020846">
    <property type="entry name" value="MFS_dom"/>
</dbReference>
<keyword evidence="8" id="KW-1185">Reference proteome</keyword>
<feature type="transmembrane region" description="Helical" evidence="5">
    <location>
        <begin position="203"/>
        <end position="225"/>
    </location>
</feature>
<feature type="domain" description="Major facilitator superfamily (MFS) profile" evidence="6">
    <location>
        <begin position="44"/>
        <end position="488"/>
    </location>
</feature>
<dbReference type="OrthoDB" id="5296287at2759"/>
<feature type="transmembrane region" description="Helical" evidence="5">
    <location>
        <begin position="315"/>
        <end position="336"/>
    </location>
</feature>
<comment type="subcellular location">
    <subcellularLocation>
        <location evidence="1">Membrane</location>
        <topology evidence="1">Multi-pass membrane protein</topology>
    </subcellularLocation>
</comment>
<keyword evidence="3 5" id="KW-1133">Transmembrane helix</keyword>
<keyword evidence="2 5" id="KW-0812">Transmembrane</keyword>
<dbReference type="Proteomes" id="UP000466442">
    <property type="component" value="Linkage Group LG9"/>
</dbReference>
<evidence type="ECO:0000256" key="4">
    <source>
        <dbReference type="ARBA" id="ARBA00023136"/>
    </source>
</evidence>
<protein>
    <recommendedName>
        <fullName evidence="6">Major facilitator superfamily (MFS) profile domain-containing protein</fullName>
    </recommendedName>
</protein>
<feature type="transmembrane region" description="Helical" evidence="5">
    <location>
        <begin position="342"/>
        <end position="364"/>
    </location>
</feature>
<evidence type="ECO:0000256" key="5">
    <source>
        <dbReference type="SAM" id="Phobius"/>
    </source>
</evidence>
<dbReference type="GO" id="GO:0016020">
    <property type="term" value="C:membrane"/>
    <property type="evidence" value="ECO:0007669"/>
    <property type="project" value="UniProtKB-SubCell"/>
</dbReference>
<reference evidence="7" key="1">
    <citation type="journal article" date="2021" name="Mol. Ecol. Resour.">
        <title>Apolygus lucorum genome provides insights into omnivorousness and mesophyll feeding.</title>
        <authorList>
            <person name="Liu Y."/>
            <person name="Liu H."/>
            <person name="Wang H."/>
            <person name="Huang T."/>
            <person name="Liu B."/>
            <person name="Yang B."/>
            <person name="Yin L."/>
            <person name="Li B."/>
            <person name="Zhang Y."/>
            <person name="Zhang S."/>
            <person name="Jiang F."/>
            <person name="Zhang X."/>
            <person name="Ren Y."/>
            <person name="Wang B."/>
            <person name="Wang S."/>
            <person name="Lu Y."/>
            <person name="Wu K."/>
            <person name="Fan W."/>
            <person name="Wang G."/>
        </authorList>
    </citation>
    <scope>NUCLEOTIDE SEQUENCE</scope>
    <source>
        <strain evidence="7">12Hb</strain>
    </source>
</reference>
<feature type="transmembrane region" description="Helical" evidence="5">
    <location>
        <begin position="399"/>
        <end position="422"/>
    </location>
</feature>
<dbReference type="AlphaFoldDB" id="A0A8S9X6F8"/>
<dbReference type="CDD" id="cd17317">
    <property type="entry name" value="MFS_SLC22"/>
    <property type="match status" value="1"/>
</dbReference>
<feature type="transmembrane region" description="Helical" evidence="5">
    <location>
        <begin position="231"/>
        <end position="249"/>
    </location>
</feature>
<dbReference type="EMBL" id="WIXP02000009">
    <property type="protein sequence ID" value="KAF6204582.1"/>
    <property type="molecule type" value="Genomic_DNA"/>
</dbReference>
<name>A0A8S9X6F8_APOLU</name>
<proteinExistence type="predicted"/>
<dbReference type="InterPro" id="IPR005829">
    <property type="entry name" value="Sugar_transporter_CS"/>
</dbReference>
<evidence type="ECO:0000256" key="2">
    <source>
        <dbReference type="ARBA" id="ARBA00022692"/>
    </source>
</evidence>
<organism evidence="7 8">
    <name type="scientific">Apolygus lucorum</name>
    <name type="common">Small green plant bug</name>
    <name type="synonym">Lygocoris lucorum</name>
    <dbReference type="NCBI Taxonomy" id="248454"/>
    <lineage>
        <taxon>Eukaryota</taxon>
        <taxon>Metazoa</taxon>
        <taxon>Ecdysozoa</taxon>
        <taxon>Arthropoda</taxon>
        <taxon>Hexapoda</taxon>
        <taxon>Insecta</taxon>
        <taxon>Pterygota</taxon>
        <taxon>Neoptera</taxon>
        <taxon>Paraneoptera</taxon>
        <taxon>Hemiptera</taxon>
        <taxon>Heteroptera</taxon>
        <taxon>Panheteroptera</taxon>
        <taxon>Cimicomorpha</taxon>
        <taxon>Miridae</taxon>
        <taxon>Mirini</taxon>
        <taxon>Apolygus</taxon>
    </lineage>
</organism>
<accession>A0A8S9X6F8</accession>
<dbReference type="GO" id="GO:0022857">
    <property type="term" value="F:transmembrane transporter activity"/>
    <property type="evidence" value="ECO:0007669"/>
    <property type="project" value="InterPro"/>
</dbReference>
<dbReference type="InterPro" id="IPR005828">
    <property type="entry name" value="MFS_sugar_transport-like"/>
</dbReference>
<evidence type="ECO:0000313" key="7">
    <source>
        <dbReference type="EMBL" id="KAF6204582.1"/>
    </source>
</evidence>
<feature type="transmembrane region" description="Helical" evidence="5">
    <location>
        <begin position="147"/>
        <end position="169"/>
    </location>
</feature>
<keyword evidence="4 5" id="KW-0472">Membrane</keyword>
<feature type="transmembrane region" description="Helical" evidence="5">
    <location>
        <begin position="371"/>
        <end position="393"/>
    </location>
</feature>
<gene>
    <name evidence="7" type="ORF">GE061_018742</name>
</gene>
<dbReference type="PROSITE" id="PS50850">
    <property type="entry name" value="MFS"/>
    <property type="match status" value="1"/>
</dbReference>
<dbReference type="PROSITE" id="PS00216">
    <property type="entry name" value="SUGAR_TRANSPORT_1"/>
    <property type="match status" value="1"/>
</dbReference>
<evidence type="ECO:0000313" key="8">
    <source>
        <dbReference type="Proteomes" id="UP000466442"/>
    </source>
</evidence>
<dbReference type="PANTHER" id="PTHR24064">
    <property type="entry name" value="SOLUTE CARRIER FAMILY 22 MEMBER"/>
    <property type="match status" value="1"/>
</dbReference>
<comment type="caution">
    <text evidence="7">The sequence shown here is derived from an EMBL/GenBank/DDBJ whole genome shotgun (WGS) entry which is preliminary data.</text>
</comment>
<evidence type="ECO:0000259" key="6">
    <source>
        <dbReference type="PROSITE" id="PS50850"/>
    </source>
</evidence>
<dbReference type="SUPFAM" id="SSF103473">
    <property type="entry name" value="MFS general substrate transporter"/>
    <property type="match status" value="1"/>
</dbReference>